<accession>E3IZV4</accession>
<dbReference type="SMART" id="SM00327">
    <property type="entry name" value="VWA"/>
    <property type="match status" value="1"/>
</dbReference>
<gene>
    <name evidence="3" type="ordered locus">FraEuI1c_7182</name>
</gene>
<dbReference type="InterPro" id="IPR036465">
    <property type="entry name" value="vWFA_dom_sf"/>
</dbReference>
<dbReference type="OrthoDB" id="5621159at2"/>
<dbReference type="AlphaFoldDB" id="E3IZV4"/>
<keyword evidence="1" id="KW-0472">Membrane</keyword>
<evidence type="ECO:0000313" key="4">
    <source>
        <dbReference type="Proteomes" id="UP000002484"/>
    </source>
</evidence>
<evidence type="ECO:0000313" key="3">
    <source>
        <dbReference type="EMBL" id="ADP85146.1"/>
    </source>
</evidence>
<dbReference type="eggNOG" id="COG2304">
    <property type="taxonomic scope" value="Bacteria"/>
</dbReference>
<organism evidence="3 4">
    <name type="scientific">Pseudofrankia inefficax (strain DSM 45817 / CECT 9037 / DDB 130130 / EuI1c)</name>
    <name type="common">Frankia inefficax</name>
    <dbReference type="NCBI Taxonomy" id="298654"/>
    <lineage>
        <taxon>Bacteria</taxon>
        <taxon>Bacillati</taxon>
        <taxon>Actinomycetota</taxon>
        <taxon>Actinomycetes</taxon>
        <taxon>Frankiales</taxon>
        <taxon>Frankiaceae</taxon>
        <taxon>Pseudofrankia</taxon>
    </lineage>
</organism>
<dbReference type="Gene3D" id="3.40.50.410">
    <property type="entry name" value="von Willebrand factor, type A domain"/>
    <property type="match status" value="1"/>
</dbReference>
<name>E3IZV4_PSEI1</name>
<dbReference type="SUPFAM" id="SSF53850">
    <property type="entry name" value="Periplasmic binding protein-like II"/>
    <property type="match status" value="1"/>
</dbReference>
<dbReference type="SUPFAM" id="SSF53300">
    <property type="entry name" value="vWA-like"/>
    <property type="match status" value="1"/>
</dbReference>
<feature type="domain" description="VWFA" evidence="2">
    <location>
        <begin position="418"/>
        <end position="615"/>
    </location>
</feature>
<dbReference type="Pfam" id="PF13531">
    <property type="entry name" value="SBP_bac_11"/>
    <property type="match status" value="1"/>
</dbReference>
<reference evidence="3 4" key="1">
    <citation type="submission" date="2010-10" db="EMBL/GenBank/DDBJ databases">
        <title>Complete sequence of Frankia sp. EuI1c.</title>
        <authorList>
            <consortium name="US DOE Joint Genome Institute"/>
            <person name="Lucas S."/>
            <person name="Copeland A."/>
            <person name="Lapidus A."/>
            <person name="Cheng J.-F."/>
            <person name="Bruce D."/>
            <person name="Goodwin L."/>
            <person name="Pitluck S."/>
            <person name="Chertkov O."/>
            <person name="Detter J.C."/>
            <person name="Han C."/>
            <person name="Tapia R."/>
            <person name="Land M."/>
            <person name="Hauser L."/>
            <person name="Jeffries C."/>
            <person name="Kyrpides N."/>
            <person name="Ivanova N."/>
            <person name="Mikhailova N."/>
            <person name="Beauchemin N."/>
            <person name="Sen A."/>
            <person name="Sur S.A."/>
            <person name="Gtari M."/>
            <person name="Wall L."/>
            <person name="Tisa L."/>
            <person name="Woyke T."/>
        </authorList>
    </citation>
    <scope>NUCLEOTIDE SEQUENCE [LARGE SCALE GENOMIC DNA]</scope>
    <source>
        <strain evidence="4">DSM 45817 / CECT 9037 / EuI1c</strain>
    </source>
</reference>
<dbReference type="KEGG" id="fri:FraEuI1c_7182"/>
<dbReference type="EMBL" id="CP002299">
    <property type="protein sequence ID" value="ADP85146.1"/>
    <property type="molecule type" value="Genomic_DNA"/>
</dbReference>
<dbReference type="InterPro" id="IPR002035">
    <property type="entry name" value="VWF_A"/>
</dbReference>
<evidence type="ECO:0000256" key="1">
    <source>
        <dbReference type="SAM" id="Phobius"/>
    </source>
</evidence>
<sequence length="618" mass="64359">MADARHRPRHRPASRSVAPVKIFIAAVVVLLLAGGGYVASTRLVSRDEARAGCAQTMPLTVRTGSTLTAPLTQIAATYNDKRHQVLGKCVQVKIETVDSGQTAEAIASGWTDQQYGQAPDVWVPESADWVALAKASPAGVKMLGDAGAVVASSPVVLAMPRPMAVALGWPDRQLSWADLRANENSTSFWAGRGHPEWGDFNIGFANPQTSAVGLAAVLNVVASTVGQPSSALTAAQLTGDLNTKGAILTFERGADLVADSDTDLLGSYVGWGKNAPAQMSALVMPESLVYQANVGTSATVASDDSISAGALRPAAVPLVAAYPTDGLVVDEASYQPLGLPAGSDRAAAAADFRAELTGSEGQAAFQAAGFRSPDRQNPKLTESLGLVPTLRTEPRAVLDGKAIAAARNTFIGIHRRGNTLAVYDTSGSMDLPVANSGGKTRLQIAVGAADAAIPLFAKDSRLGLWQFSTNLDGTKPYRELVPVGLMNDEVGTGTREEALVAAVNGLKAKGGTGLYATALAAFESLSAQYQPDKPNQVVLLTDGQNDDPTSSMTLTQLIATLKAEYNPKAPVHIITIGYGADADMDALRQISAATGSKTYPAQDPNSIFQVMVNALTDR</sequence>
<keyword evidence="1" id="KW-1133">Transmembrane helix</keyword>
<dbReference type="STRING" id="298654.FraEuI1c_7182"/>
<dbReference type="PROSITE" id="PS50234">
    <property type="entry name" value="VWFA"/>
    <property type="match status" value="1"/>
</dbReference>
<keyword evidence="1" id="KW-0812">Transmembrane</keyword>
<evidence type="ECO:0000259" key="2">
    <source>
        <dbReference type="PROSITE" id="PS50234"/>
    </source>
</evidence>
<dbReference type="Pfam" id="PF00092">
    <property type="entry name" value="VWA"/>
    <property type="match status" value="1"/>
</dbReference>
<protein>
    <submittedName>
        <fullName evidence="3">von Willebrand factor type A</fullName>
    </submittedName>
</protein>
<dbReference type="Proteomes" id="UP000002484">
    <property type="component" value="Chromosome"/>
</dbReference>
<keyword evidence="4" id="KW-1185">Reference proteome</keyword>
<dbReference type="InParanoid" id="E3IZV4"/>
<dbReference type="HOGENOM" id="CLU_018489_2_0_11"/>
<proteinExistence type="predicted"/>
<feature type="transmembrane region" description="Helical" evidence="1">
    <location>
        <begin position="20"/>
        <end position="39"/>
    </location>
</feature>